<sequence length="179" mass="17468">MIKTARGLALAVALAAPCVTGASAADFFGGDSGLGPAPVSPYFNFEGFYLGGTLGAGALDEAGTVGTVGVVAGNNFAVTDAILAGAEVQAELLYNGDGLVGFDTLLLAKAGGYVSDNALLYGTAGGGWVDGDLSYAFGGGVEFAVTDQLGVRGEALGLGAFGGGPDGGKVSGGLLWHIR</sequence>
<dbReference type="OrthoDB" id="7960449at2"/>
<protein>
    <submittedName>
        <fullName evidence="2">Outer membrane immunogenic protein</fullName>
    </submittedName>
</protein>
<feature type="chain" id="PRO_5013199273" evidence="1">
    <location>
        <begin position="25"/>
        <end position="179"/>
    </location>
</feature>
<keyword evidence="1" id="KW-0732">Signal</keyword>
<evidence type="ECO:0000313" key="2">
    <source>
        <dbReference type="EMBL" id="SFZ82638.1"/>
    </source>
</evidence>
<gene>
    <name evidence="2" type="ORF">SAMN02983003_1190</name>
</gene>
<keyword evidence="3" id="KW-1185">Reference proteome</keyword>
<dbReference type="InterPro" id="IPR011250">
    <property type="entry name" value="OMP/PagP_B-barrel"/>
</dbReference>
<dbReference type="EMBL" id="FPKU01000001">
    <property type="protein sequence ID" value="SFZ82638.1"/>
    <property type="molecule type" value="Genomic_DNA"/>
</dbReference>
<dbReference type="RefSeq" id="WP_072339849.1">
    <property type="nucleotide sequence ID" value="NZ_FPKU01000001.1"/>
</dbReference>
<dbReference type="AlphaFoldDB" id="A0A1K2HVB1"/>
<organism evidence="2 3">
    <name type="scientific">Devosia enhydra</name>
    <dbReference type="NCBI Taxonomy" id="665118"/>
    <lineage>
        <taxon>Bacteria</taxon>
        <taxon>Pseudomonadati</taxon>
        <taxon>Pseudomonadota</taxon>
        <taxon>Alphaproteobacteria</taxon>
        <taxon>Hyphomicrobiales</taxon>
        <taxon>Devosiaceae</taxon>
        <taxon>Devosia</taxon>
    </lineage>
</organism>
<feature type="signal peptide" evidence="1">
    <location>
        <begin position="1"/>
        <end position="24"/>
    </location>
</feature>
<evidence type="ECO:0000256" key="1">
    <source>
        <dbReference type="SAM" id="SignalP"/>
    </source>
</evidence>
<proteinExistence type="predicted"/>
<dbReference type="Proteomes" id="UP000183447">
    <property type="component" value="Unassembled WGS sequence"/>
</dbReference>
<accession>A0A1K2HVB1</accession>
<name>A0A1K2HVB1_9HYPH</name>
<dbReference type="SUPFAM" id="SSF56925">
    <property type="entry name" value="OMPA-like"/>
    <property type="match status" value="1"/>
</dbReference>
<evidence type="ECO:0000313" key="3">
    <source>
        <dbReference type="Proteomes" id="UP000183447"/>
    </source>
</evidence>
<reference evidence="2 3" key="1">
    <citation type="submission" date="2016-11" db="EMBL/GenBank/DDBJ databases">
        <authorList>
            <person name="Jaros S."/>
            <person name="Januszkiewicz K."/>
            <person name="Wedrychowicz H."/>
        </authorList>
    </citation>
    <scope>NUCLEOTIDE SEQUENCE [LARGE SCALE GENOMIC DNA]</scope>
    <source>
        <strain evidence="2 3">ATCC 23634</strain>
    </source>
</reference>
<dbReference type="STRING" id="665118.SAMN02983003_1190"/>